<dbReference type="Proteomes" id="UP000244913">
    <property type="component" value="Unassembled WGS sequence"/>
</dbReference>
<dbReference type="GO" id="GO:0003677">
    <property type="term" value="F:DNA binding"/>
    <property type="evidence" value="ECO:0007669"/>
    <property type="project" value="InterPro"/>
</dbReference>
<dbReference type="Gene3D" id="1.10.443.10">
    <property type="entry name" value="Intergrase catalytic core"/>
    <property type="match status" value="1"/>
</dbReference>
<dbReference type="SUPFAM" id="SSF56349">
    <property type="entry name" value="DNA breaking-rejoining enzymes"/>
    <property type="match status" value="1"/>
</dbReference>
<proteinExistence type="predicted"/>
<sequence length="190" mass="21243">MAQSQIVDFIDETARRARQREASRAELQLGAILALAFQYGLRRGQIARVGFDDVVRHDEQTVHIRVQLLKQRGQARARTVVRSVQVGWAPIFLELLKVKTDSPGEKFFGRTPQEITALVSQLAEEVTGTAYSATDFRHTAAQRLVDNGASRERQLPNGVSVLQAGRPSALINKLVIDLDIDPKRFRAINM</sequence>
<evidence type="ECO:0008006" key="4">
    <source>
        <dbReference type="Google" id="ProtNLM"/>
    </source>
</evidence>
<evidence type="ECO:0000313" key="3">
    <source>
        <dbReference type="Proteomes" id="UP000244913"/>
    </source>
</evidence>
<dbReference type="EMBL" id="QDKP01000011">
    <property type="protein sequence ID" value="PVM87775.1"/>
    <property type="molecule type" value="Genomic_DNA"/>
</dbReference>
<dbReference type="AlphaFoldDB" id="A0A2T9JVN8"/>
<keyword evidence="1" id="KW-0233">DNA recombination</keyword>
<gene>
    <name evidence="2" type="ORF">DDF65_02255</name>
</gene>
<dbReference type="InterPro" id="IPR013762">
    <property type="entry name" value="Integrase-like_cat_sf"/>
</dbReference>
<keyword evidence="3" id="KW-1185">Reference proteome</keyword>
<evidence type="ECO:0000256" key="1">
    <source>
        <dbReference type="ARBA" id="ARBA00023172"/>
    </source>
</evidence>
<reference evidence="2 3" key="1">
    <citation type="submission" date="2018-04" db="EMBL/GenBank/DDBJ databases">
        <title>The genome sequence of Caulobacter sp. 736.</title>
        <authorList>
            <person name="Gao J."/>
            <person name="Sun J."/>
        </authorList>
    </citation>
    <scope>NUCLEOTIDE SEQUENCE [LARGE SCALE GENOMIC DNA]</scope>
    <source>
        <strain evidence="2 3">736</strain>
    </source>
</reference>
<protein>
    <recommendedName>
        <fullName evidence="4">Tyr recombinase domain-containing protein</fullName>
    </recommendedName>
</protein>
<dbReference type="GO" id="GO:0015074">
    <property type="term" value="P:DNA integration"/>
    <property type="evidence" value="ECO:0007669"/>
    <property type="project" value="InterPro"/>
</dbReference>
<evidence type="ECO:0000313" key="2">
    <source>
        <dbReference type="EMBL" id="PVM87775.1"/>
    </source>
</evidence>
<comment type="caution">
    <text evidence="2">The sequence shown here is derived from an EMBL/GenBank/DDBJ whole genome shotgun (WGS) entry which is preliminary data.</text>
</comment>
<organism evidence="2 3">
    <name type="scientific">Caulobacter radicis</name>
    <dbReference type="NCBI Taxonomy" id="2172650"/>
    <lineage>
        <taxon>Bacteria</taxon>
        <taxon>Pseudomonadati</taxon>
        <taxon>Pseudomonadota</taxon>
        <taxon>Alphaproteobacteria</taxon>
        <taxon>Caulobacterales</taxon>
        <taxon>Caulobacteraceae</taxon>
        <taxon>Caulobacter</taxon>
    </lineage>
</organism>
<accession>A0A2T9JVN8</accession>
<dbReference type="GO" id="GO:0006310">
    <property type="term" value="P:DNA recombination"/>
    <property type="evidence" value="ECO:0007669"/>
    <property type="project" value="UniProtKB-KW"/>
</dbReference>
<dbReference type="InterPro" id="IPR011010">
    <property type="entry name" value="DNA_brk_join_enz"/>
</dbReference>
<name>A0A2T9JVN8_9CAUL</name>